<evidence type="ECO:0000313" key="2">
    <source>
        <dbReference type="Proteomes" id="UP000683429"/>
    </source>
</evidence>
<protein>
    <submittedName>
        <fullName evidence="1">Uncharacterized protein</fullName>
    </submittedName>
</protein>
<accession>A0ABX8H7M3</accession>
<gene>
    <name evidence="1" type="ORF">KP014_20090</name>
</gene>
<reference evidence="1 2" key="1">
    <citation type="submission" date="2021-06" db="EMBL/GenBank/DDBJ databases">
        <title>Whole genome sequence of Paenibacillus sophorae DSM23020 for comparative genomics.</title>
        <authorList>
            <person name="Kim M.-J."/>
            <person name="Lee G."/>
            <person name="Shin J.-H."/>
        </authorList>
    </citation>
    <scope>NUCLEOTIDE SEQUENCE [LARGE SCALE GENOMIC DNA]</scope>
    <source>
        <strain evidence="1 2">DSM 23020</strain>
    </source>
</reference>
<name>A0ABX8H7M3_9BACL</name>
<keyword evidence="2" id="KW-1185">Reference proteome</keyword>
<dbReference type="Proteomes" id="UP000683429">
    <property type="component" value="Chromosome"/>
</dbReference>
<evidence type="ECO:0000313" key="1">
    <source>
        <dbReference type="EMBL" id="QWU14215.1"/>
    </source>
</evidence>
<proteinExistence type="predicted"/>
<organism evidence="1 2">
    <name type="scientific">Paenibacillus sophorae</name>
    <dbReference type="NCBI Taxonomy" id="1333845"/>
    <lineage>
        <taxon>Bacteria</taxon>
        <taxon>Bacillati</taxon>
        <taxon>Bacillota</taxon>
        <taxon>Bacilli</taxon>
        <taxon>Bacillales</taxon>
        <taxon>Paenibacillaceae</taxon>
        <taxon>Paenibacillus</taxon>
    </lineage>
</organism>
<dbReference type="RefSeq" id="WP_036588035.1">
    <property type="nucleotide sequence ID" value="NZ_CP076607.1"/>
</dbReference>
<sequence>MKLSEAAKTILSICWVNEKPRSTNFTIGEKYIWQGKEFKATEDTYEELVEYQEVTSKPFKMNRTGKSVVITGGRLK</sequence>
<dbReference type="EMBL" id="CP076607">
    <property type="protein sequence ID" value="QWU14215.1"/>
    <property type="molecule type" value="Genomic_DNA"/>
</dbReference>